<dbReference type="OrthoDB" id="286233at2759"/>
<dbReference type="GO" id="GO:0030695">
    <property type="term" value="F:GTPase regulator activity"/>
    <property type="evidence" value="ECO:0007669"/>
    <property type="project" value="InterPro"/>
</dbReference>
<protein>
    <submittedName>
        <fullName evidence="2">Uncharacterized protein</fullName>
    </submittedName>
</protein>
<name>A0A834I2F3_RHYFE</name>
<dbReference type="SMART" id="SM00390">
    <property type="entry name" value="GoLoco"/>
    <property type="match status" value="1"/>
</dbReference>
<reference evidence="2" key="1">
    <citation type="submission" date="2020-08" db="EMBL/GenBank/DDBJ databases">
        <title>Genome sequencing and assembly of the red palm weevil Rhynchophorus ferrugineus.</title>
        <authorList>
            <person name="Dias G.B."/>
            <person name="Bergman C.M."/>
            <person name="Manee M."/>
        </authorList>
    </citation>
    <scope>NUCLEOTIDE SEQUENCE</scope>
    <source>
        <strain evidence="2">AA-2017</strain>
        <tissue evidence="2">Whole larva</tissue>
    </source>
</reference>
<evidence type="ECO:0000313" key="2">
    <source>
        <dbReference type="EMBL" id="KAF7271267.1"/>
    </source>
</evidence>
<comment type="caution">
    <text evidence="2">The sequence shown here is derived from an EMBL/GenBank/DDBJ whole genome shotgun (WGS) entry which is preliminary data.</text>
</comment>
<dbReference type="PROSITE" id="PS50877">
    <property type="entry name" value="GOLOCO"/>
    <property type="match status" value="1"/>
</dbReference>
<dbReference type="InterPro" id="IPR003109">
    <property type="entry name" value="GoLoco_motif"/>
</dbReference>
<evidence type="ECO:0000313" key="3">
    <source>
        <dbReference type="Proteomes" id="UP000625711"/>
    </source>
</evidence>
<evidence type="ECO:0000256" key="1">
    <source>
        <dbReference type="SAM" id="MobiDB-lite"/>
    </source>
</evidence>
<sequence length="135" mass="15127">MKYFAAGHRESYTLIARKRYMKKMRQHQSATSVSGGNTTWHSANLGPGTQTPPGSDRPERLRGAADLFELLEKAQRSRIDDQRCILPPYFNQLKVAAIYCPDASSAEKLMSYLHAVYEIPTTFCALKLETGTQAT</sequence>
<proteinExistence type="predicted"/>
<dbReference type="Pfam" id="PF02188">
    <property type="entry name" value="GoLoco"/>
    <property type="match status" value="1"/>
</dbReference>
<gene>
    <name evidence="2" type="ORF">GWI33_015837</name>
</gene>
<keyword evidence="3" id="KW-1185">Reference proteome</keyword>
<dbReference type="AlphaFoldDB" id="A0A834I2F3"/>
<dbReference type="EMBL" id="JAACXV010013988">
    <property type="protein sequence ID" value="KAF7271267.1"/>
    <property type="molecule type" value="Genomic_DNA"/>
</dbReference>
<dbReference type="Proteomes" id="UP000625711">
    <property type="component" value="Unassembled WGS sequence"/>
</dbReference>
<accession>A0A834I2F3</accession>
<feature type="region of interest" description="Disordered" evidence="1">
    <location>
        <begin position="26"/>
        <end position="60"/>
    </location>
</feature>
<feature type="compositionally biased region" description="Polar residues" evidence="1">
    <location>
        <begin position="27"/>
        <end position="53"/>
    </location>
</feature>
<organism evidence="2 3">
    <name type="scientific">Rhynchophorus ferrugineus</name>
    <name type="common">Red palm weevil</name>
    <name type="synonym">Curculio ferrugineus</name>
    <dbReference type="NCBI Taxonomy" id="354439"/>
    <lineage>
        <taxon>Eukaryota</taxon>
        <taxon>Metazoa</taxon>
        <taxon>Ecdysozoa</taxon>
        <taxon>Arthropoda</taxon>
        <taxon>Hexapoda</taxon>
        <taxon>Insecta</taxon>
        <taxon>Pterygota</taxon>
        <taxon>Neoptera</taxon>
        <taxon>Endopterygota</taxon>
        <taxon>Coleoptera</taxon>
        <taxon>Polyphaga</taxon>
        <taxon>Cucujiformia</taxon>
        <taxon>Curculionidae</taxon>
        <taxon>Dryophthorinae</taxon>
        <taxon>Rhynchophorus</taxon>
    </lineage>
</organism>